<dbReference type="Pfam" id="PF25990">
    <property type="entry name" value="Beta-barrel_YknX"/>
    <property type="match status" value="1"/>
</dbReference>
<feature type="domain" description="Multidrug resistance protein MdtA-like C-terminal permuted SH3" evidence="6">
    <location>
        <begin position="445"/>
        <end position="500"/>
    </location>
</feature>
<dbReference type="GO" id="GO:0030313">
    <property type="term" value="C:cell envelope"/>
    <property type="evidence" value="ECO:0007669"/>
    <property type="project" value="UniProtKB-SubCell"/>
</dbReference>
<feature type="domain" description="YknX-like beta-barrel" evidence="8">
    <location>
        <begin position="363"/>
        <end position="438"/>
    </location>
</feature>
<dbReference type="Gene3D" id="2.40.50.100">
    <property type="match status" value="2"/>
</dbReference>
<evidence type="ECO:0000259" key="7">
    <source>
        <dbReference type="Pfam" id="PF25973"/>
    </source>
</evidence>
<dbReference type="Pfam" id="PF25967">
    <property type="entry name" value="RND-MFP_C"/>
    <property type="match status" value="1"/>
</dbReference>
<dbReference type="AlphaFoldDB" id="A0A1M6TIV7"/>
<dbReference type="InterPro" id="IPR058647">
    <property type="entry name" value="BSH_CzcB-like"/>
</dbReference>
<keyword evidence="5" id="KW-0812">Transmembrane</keyword>
<evidence type="ECO:0000259" key="6">
    <source>
        <dbReference type="Pfam" id="PF25967"/>
    </source>
</evidence>
<feature type="compositionally biased region" description="Polar residues" evidence="4">
    <location>
        <begin position="504"/>
        <end position="513"/>
    </location>
</feature>
<comment type="subcellular location">
    <subcellularLocation>
        <location evidence="1">Cell envelope</location>
    </subcellularLocation>
</comment>
<dbReference type="PANTHER" id="PTHR32347">
    <property type="entry name" value="EFFLUX SYSTEM COMPONENT YKNX-RELATED"/>
    <property type="match status" value="1"/>
</dbReference>
<dbReference type="Pfam" id="PF25973">
    <property type="entry name" value="BSH_CzcB"/>
    <property type="match status" value="1"/>
</dbReference>
<evidence type="ECO:0000256" key="1">
    <source>
        <dbReference type="ARBA" id="ARBA00004196"/>
    </source>
</evidence>
<keyword evidence="2 3" id="KW-0175">Coiled coil</keyword>
<evidence type="ECO:0000313" key="10">
    <source>
        <dbReference type="Proteomes" id="UP000184465"/>
    </source>
</evidence>
<feature type="coiled-coil region" evidence="3">
    <location>
        <begin position="106"/>
        <end position="133"/>
    </location>
</feature>
<dbReference type="Gene3D" id="2.40.420.20">
    <property type="match status" value="1"/>
</dbReference>
<organism evidence="9 10">
    <name type="scientific">Paramaledivibacter caminithermalis (strain DSM 15212 / CIP 107654 / DViRD3)</name>
    <name type="common">Clostridium caminithermale</name>
    <dbReference type="NCBI Taxonomy" id="1121301"/>
    <lineage>
        <taxon>Bacteria</taxon>
        <taxon>Bacillati</taxon>
        <taxon>Bacillota</taxon>
        <taxon>Clostridia</taxon>
        <taxon>Peptostreptococcales</taxon>
        <taxon>Caminicellaceae</taxon>
        <taxon>Paramaledivibacter</taxon>
    </lineage>
</organism>
<accession>A0A1M6TIV7</accession>
<evidence type="ECO:0000313" key="9">
    <source>
        <dbReference type="EMBL" id="SHK56843.1"/>
    </source>
</evidence>
<name>A0A1M6TIV7_PARC5</name>
<dbReference type="Proteomes" id="UP000184465">
    <property type="component" value="Unassembled WGS sequence"/>
</dbReference>
<keyword evidence="5" id="KW-1133">Transmembrane helix</keyword>
<feature type="region of interest" description="Disordered" evidence="4">
    <location>
        <begin position="504"/>
        <end position="523"/>
    </location>
</feature>
<evidence type="ECO:0000256" key="3">
    <source>
        <dbReference type="SAM" id="Coils"/>
    </source>
</evidence>
<reference evidence="9 10" key="1">
    <citation type="submission" date="2016-11" db="EMBL/GenBank/DDBJ databases">
        <authorList>
            <person name="Jaros S."/>
            <person name="Januszkiewicz K."/>
            <person name="Wedrychowicz H."/>
        </authorList>
    </citation>
    <scope>NUCLEOTIDE SEQUENCE [LARGE SCALE GENOMIC DNA]</scope>
    <source>
        <strain evidence="9 10">DSM 15212</strain>
    </source>
</reference>
<proteinExistence type="predicted"/>
<feature type="domain" description="CzcB-like barrel-sandwich hybrid" evidence="7">
    <location>
        <begin position="263"/>
        <end position="357"/>
    </location>
</feature>
<dbReference type="Gene3D" id="2.40.30.170">
    <property type="match status" value="1"/>
</dbReference>
<sequence length="523" mass="58332">MEKKYFIIIIPILILVTIGTFFYLKGNSNASIEIIDEIQNTVPVQRGDIEMSISGSGNIQSKLIKELTNRKAGTIVEVLSQEGDKVNKGDKIIELRSITDEDNDSIIESNLQIYEEENELRKLKEDIEKFTVRAPFTGIVGEVNHKKNDEVSKGQDFVDIIDKSTLKIIAPFNKSIAEKAFLGQRAEILLKGNLQKIEGKVTNINTEGYGTENGELLGNVTIELKNEGALVEGLKAQVGLVFDFGVSYTNKIVKLEWKNKEKIKFQMDGKIQEVYIKNGQKVNKDDIIAKIINEDYMKNIEIKEKRLTNKKIKLKDNNSKRELNNIVLAPISGTVVKVNVVEGENIASDKVVAKIADLDNLEITIPVDELNILKVKEEQEAFIKVPAIEGIELKGKVTKIAQIGDVQNGITKYNVTIKIADSDQAKNLRIGMNANVRIVLASRKNVLIVPIACVKKEDDRYFVNVKDENEEVKMVDVQVGLVSNDYAEIISGLKEGDSVVNNSNYADSYGSQNGEDELEGVEF</sequence>
<keyword evidence="10" id="KW-1185">Reference proteome</keyword>
<keyword evidence="5" id="KW-0472">Membrane</keyword>
<dbReference type="InterPro" id="IPR050465">
    <property type="entry name" value="UPF0194_transport"/>
</dbReference>
<dbReference type="InterPro" id="IPR058627">
    <property type="entry name" value="MdtA-like_C"/>
</dbReference>
<dbReference type="SUPFAM" id="SSF111369">
    <property type="entry name" value="HlyD-like secretion proteins"/>
    <property type="match status" value="2"/>
</dbReference>
<evidence type="ECO:0000256" key="2">
    <source>
        <dbReference type="ARBA" id="ARBA00023054"/>
    </source>
</evidence>
<feature type="transmembrane region" description="Helical" evidence="5">
    <location>
        <begin position="5"/>
        <end position="24"/>
    </location>
</feature>
<gene>
    <name evidence="9" type="ORF">SAMN02745912_03700</name>
</gene>
<dbReference type="STRING" id="1121301.SAMN02745912_03700"/>
<dbReference type="InterPro" id="IPR058636">
    <property type="entry name" value="Beta-barrel_YknX"/>
</dbReference>
<dbReference type="RefSeq" id="WP_073153484.1">
    <property type="nucleotide sequence ID" value="NZ_FRAG01000093.1"/>
</dbReference>
<dbReference type="OrthoDB" id="1725043at2"/>
<evidence type="ECO:0000259" key="8">
    <source>
        <dbReference type="Pfam" id="PF25990"/>
    </source>
</evidence>
<dbReference type="PANTHER" id="PTHR32347:SF23">
    <property type="entry name" value="BLL5650 PROTEIN"/>
    <property type="match status" value="1"/>
</dbReference>
<protein>
    <submittedName>
        <fullName evidence="9">Biotin-lipoyl like</fullName>
    </submittedName>
</protein>
<evidence type="ECO:0000256" key="4">
    <source>
        <dbReference type="SAM" id="MobiDB-lite"/>
    </source>
</evidence>
<feature type="compositionally biased region" description="Acidic residues" evidence="4">
    <location>
        <begin position="514"/>
        <end position="523"/>
    </location>
</feature>
<dbReference type="EMBL" id="FRAG01000093">
    <property type="protein sequence ID" value="SHK56843.1"/>
    <property type="molecule type" value="Genomic_DNA"/>
</dbReference>
<evidence type="ECO:0000256" key="5">
    <source>
        <dbReference type="SAM" id="Phobius"/>
    </source>
</evidence>